<protein>
    <recommendedName>
        <fullName evidence="11">Mg2 transporter protein CorA family protein</fullName>
    </recommendedName>
</protein>
<accession>A0A1F5C9T7</accession>
<dbReference type="Pfam" id="PF01544">
    <property type="entry name" value="CorA"/>
    <property type="match status" value="1"/>
</dbReference>
<dbReference type="InterPro" id="IPR045861">
    <property type="entry name" value="CorA_cytoplasmic_dom"/>
</dbReference>
<dbReference type="PANTHER" id="PTHR46494">
    <property type="entry name" value="CORA FAMILY METAL ION TRANSPORTER (EUROFUNG)"/>
    <property type="match status" value="1"/>
</dbReference>
<dbReference type="InterPro" id="IPR045863">
    <property type="entry name" value="CorA_TM1_TM2"/>
</dbReference>
<evidence type="ECO:0000256" key="6">
    <source>
        <dbReference type="ARBA" id="ARBA00022989"/>
    </source>
</evidence>
<sequence length="305" mass="35942">MKTISENNLTWVDIEKPTQKDIDWLKANFNFHPLTLGELIPPSRREKVEHFDDYLFLVMYVPVFNEKKRTTNPVELDILITKDRIITVHNEPIEPLKDFSRKVEKPELRNKYFSKSTGHIFYWLSEELLNFGERQLVHIGKNVLNIEDGIFKNIERDMIKEVSTIKRDILDFRIAVRPLNRIFNSLASRGIRFWPEQGDDLKIYFNDLVGDYERIWSEIDNYTDTIGALEATNTNLLNDKTNAIVKTFTILSFITFPAMLVATILQINTIYNPILGRQNDFWLVVGFVALTVMAMWIYFKTRKWL</sequence>
<dbReference type="GO" id="GO:0050897">
    <property type="term" value="F:cobalt ion binding"/>
    <property type="evidence" value="ECO:0007669"/>
    <property type="project" value="TreeGrafter"/>
</dbReference>
<evidence type="ECO:0000256" key="1">
    <source>
        <dbReference type="ARBA" id="ARBA00004651"/>
    </source>
</evidence>
<keyword evidence="3" id="KW-0813">Transport</keyword>
<evidence type="ECO:0000256" key="3">
    <source>
        <dbReference type="ARBA" id="ARBA00022448"/>
    </source>
</evidence>
<dbReference type="GO" id="GO:0000287">
    <property type="term" value="F:magnesium ion binding"/>
    <property type="evidence" value="ECO:0007669"/>
    <property type="project" value="TreeGrafter"/>
</dbReference>
<comment type="caution">
    <text evidence="9">The sequence shown here is derived from an EMBL/GenBank/DDBJ whole genome shotgun (WGS) entry which is preliminary data.</text>
</comment>
<evidence type="ECO:0000256" key="4">
    <source>
        <dbReference type="ARBA" id="ARBA00022475"/>
    </source>
</evidence>
<evidence type="ECO:0000313" key="10">
    <source>
        <dbReference type="Proteomes" id="UP000177197"/>
    </source>
</evidence>
<evidence type="ECO:0000256" key="2">
    <source>
        <dbReference type="ARBA" id="ARBA00009765"/>
    </source>
</evidence>
<evidence type="ECO:0000313" key="9">
    <source>
        <dbReference type="EMBL" id="OGD39603.1"/>
    </source>
</evidence>
<comment type="subcellular location">
    <subcellularLocation>
        <location evidence="1">Cell membrane</location>
        <topology evidence="1">Multi-pass membrane protein</topology>
    </subcellularLocation>
</comment>
<gene>
    <name evidence="9" type="ORF">A3I30_03830</name>
</gene>
<evidence type="ECO:0008006" key="11">
    <source>
        <dbReference type="Google" id="ProtNLM"/>
    </source>
</evidence>
<dbReference type="Gene3D" id="1.20.58.340">
    <property type="entry name" value="Magnesium transport protein CorA, transmembrane region"/>
    <property type="match status" value="2"/>
</dbReference>
<evidence type="ECO:0000256" key="7">
    <source>
        <dbReference type="ARBA" id="ARBA00023136"/>
    </source>
</evidence>
<dbReference type="GO" id="GO:0015095">
    <property type="term" value="F:magnesium ion transmembrane transporter activity"/>
    <property type="evidence" value="ECO:0007669"/>
    <property type="project" value="TreeGrafter"/>
</dbReference>
<feature type="transmembrane region" description="Helical" evidence="8">
    <location>
        <begin position="248"/>
        <end position="269"/>
    </location>
</feature>
<dbReference type="GO" id="GO:0015087">
    <property type="term" value="F:cobalt ion transmembrane transporter activity"/>
    <property type="evidence" value="ECO:0007669"/>
    <property type="project" value="TreeGrafter"/>
</dbReference>
<organism evidence="9 10">
    <name type="scientific">Candidatus Azambacteria bacterium RIFCSPLOWO2_02_FULL_44_14</name>
    <dbReference type="NCBI Taxonomy" id="1797306"/>
    <lineage>
        <taxon>Bacteria</taxon>
        <taxon>Candidatus Azamiibacteriota</taxon>
    </lineage>
</organism>
<dbReference type="EMBL" id="MEYV01000022">
    <property type="protein sequence ID" value="OGD39603.1"/>
    <property type="molecule type" value="Genomic_DNA"/>
</dbReference>
<dbReference type="CDD" id="cd12822">
    <property type="entry name" value="TmCorA-like"/>
    <property type="match status" value="1"/>
</dbReference>
<feature type="transmembrane region" description="Helical" evidence="8">
    <location>
        <begin position="281"/>
        <end position="299"/>
    </location>
</feature>
<keyword evidence="7 8" id="KW-0472">Membrane</keyword>
<keyword evidence="6 8" id="KW-1133">Transmembrane helix</keyword>
<evidence type="ECO:0000256" key="8">
    <source>
        <dbReference type="SAM" id="Phobius"/>
    </source>
</evidence>
<evidence type="ECO:0000256" key="5">
    <source>
        <dbReference type="ARBA" id="ARBA00022692"/>
    </source>
</evidence>
<dbReference type="SUPFAM" id="SSF144083">
    <property type="entry name" value="Magnesium transport protein CorA, transmembrane region"/>
    <property type="match status" value="1"/>
</dbReference>
<dbReference type="Gene3D" id="3.30.460.20">
    <property type="entry name" value="CorA soluble domain-like"/>
    <property type="match status" value="1"/>
</dbReference>
<comment type="similarity">
    <text evidence="2">Belongs to the CorA metal ion transporter (MIT) (TC 1.A.35) family.</text>
</comment>
<dbReference type="PANTHER" id="PTHR46494:SF1">
    <property type="entry name" value="CORA FAMILY METAL ION TRANSPORTER (EUROFUNG)"/>
    <property type="match status" value="1"/>
</dbReference>
<keyword evidence="5 8" id="KW-0812">Transmembrane</keyword>
<dbReference type="SUPFAM" id="SSF143865">
    <property type="entry name" value="CorA soluble domain-like"/>
    <property type="match status" value="1"/>
</dbReference>
<name>A0A1F5C9T7_9BACT</name>
<proteinExistence type="inferred from homology"/>
<dbReference type="AlphaFoldDB" id="A0A1F5C9T7"/>
<dbReference type="InterPro" id="IPR002523">
    <property type="entry name" value="MgTranspt_CorA/ZnTranspt_ZntB"/>
</dbReference>
<reference evidence="9 10" key="1">
    <citation type="journal article" date="2016" name="Nat. Commun.">
        <title>Thousands of microbial genomes shed light on interconnected biogeochemical processes in an aquifer system.</title>
        <authorList>
            <person name="Anantharaman K."/>
            <person name="Brown C.T."/>
            <person name="Hug L.A."/>
            <person name="Sharon I."/>
            <person name="Castelle C.J."/>
            <person name="Probst A.J."/>
            <person name="Thomas B.C."/>
            <person name="Singh A."/>
            <person name="Wilkins M.J."/>
            <person name="Karaoz U."/>
            <person name="Brodie E.L."/>
            <person name="Williams K.H."/>
            <person name="Hubbard S.S."/>
            <person name="Banfield J.F."/>
        </authorList>
    </citation>
    <scope>NUCLEOTIDE SEQUENCE [LARGE SCALE GENOMIC DNA]</scope>
</reference>
<dbReference type="GO" id="GO:0005886">
    <property type="term" value="C:plasma membrane"/>
    <property type="evidence" value="ECO:0007669"/>
    <property type="project" value="UniProtKB-SubCell"/>
</dbReference>
<dbReference type="Proteomes" id="UP000177197">
    <property type="component" value="Unassembled WGS sequence"/>
</dbReference>
<keyword evidence="4" id="KW-1003">Cell membrane</keyword>